<dbReference type="AlphaFoldDB" id="A0A4Q9MGV6"/>
<evidence type="ECO:0000256" key="2">
    <source>
        <dbReference type="SAM" id="Phobius"/>
    </source>
</evidence>
<keyword evidence="2" id="KW-0472">Membrane</keyword>
<keyword evidence="2" id="KW-0812">Transmembrane</keyword>
<name>A0A4Q9MGV6_9APHY</name>
<reference evidence="3" key="1">
    <citation type="submission" date="2019-01" db="EMBL/GenBank/DDBJ databases">
        <title>Draft genome sequences of three monokaryotic isolates of the white-rot basidiomycete fungus Dichomitus squalens.</title>
        <authorList>
            <consortium name="DOE Joint Genome Institute"/>
            <person name="Lopez S.C."/>
            <person name="Andreopoulos B."/>
            <person name="Pangilinan J."/>
            <person name="Lipzen A."/>
            <person name="Riley R."/>
            <person name="Ahrendt S."/>
            <person name="Ng V."/>
            <person name="Barry K."/>
            <person name="Daum C."/>
            <person name="Grigoriev I.V."/>
            <person name="Hilden K.S."/>
            <person name="Makela M.R."/>
            <person name="de Vries R.P."/>
        </authorList>
    </citation>
    <scope>NUCLEOTIDE SEQUENCE [LARGE SCALE GENOMIC DNA]</scope>
    <source>
        <strain evidence="3">OM18370.1</strain>
    </source>
</reference>
<protein>
    <submittedName>
        <fullName evidence="3">Uncharacterized protein</fullName>
    </submittedName>
</protein>
<sequence length="114" mass="12880">MYRNGTMYFFILSFLNALHLTFSFVNTPVRPIGTGTTYITRFSEPITSVMVSHFLIDLHEVNLRMTHQMSFLSLDVMSRLDTPQSIVFRAPSGSDSSDASTEDYGEDSVSLRDV</sequence>
<accession>A0A4Q9MGV6</accession>
<feature type="transmembrane region" description="Helical" evidence="2">
    <location>
        <begin position="6"/>
        <end position="25"/>
    </location>
</feature>
<evidence type="ECO:0000256" key="1">
    <source>
        <dbReference type="SAM" id="MobiDB-lite"/>
    </source>
</evidence>
<evidence type="ECO:0000313" key="3">
    <source>
        <dbReference type="EMBL" id="TBU26690.1"/>
    </source>
</evidence>
<feature type="region of interest" description="Disordered" evidence="1">
    <location>
        <begin position="88"/>
        <end position="114"/>
    </location>
</feature>
<organism evidence="3">
    <name type="scientific">Dichomitus squalens</name>
    <dbReference type="NCBI Taxonomy" id="114155"/>
    <lineage>
        <taxon>Eukaryota</taxon>
        <taxon>Fungi</taxon>
        <taxon>Dikarya</taxon>
        <taxon>Basidiomycota</taxon>
        <taxon>Agaricomycotina</taxon>
        <taxon>Agaricomycetes</taxon>
        <taxon>Polyporales</taxon>
        <taxon>Polyporaceae</taxon>
        <taxon>Dichomitus</taxon>
    </lineage>
</organism>
<dbReference type="OrthoDB" id="2756573at2759"/>
<proteinExistence type="predicted"/>
<gene>
    <name evidence="3" type="ORF">BD311DRAFT_422922</name>
</gene>
<dbReference type="EMBL" id="ML143442">
    <property type="protein sequence ID" value="TBU26690.1"/>
    <property type="molecule type" value="Genomic_DNA"/>
</dbReference>
<dbReference type="Proteomes" id="UP000292957">
    <property type="component" value="Unassembled WGS sequence"/>
</dbReference>
<keyword evidence="2" id="KW-1133">Transmembrane helix</keyword>